<accession>E3NIW5</accession>
<dbReference type="HOGENOM" id="CLU_1579962_0_0_1"/>
<reference evidence="1" key="1">
    <citation type="submission" date="2007-07" db="EMBL/GenBank/DDBJ databases">
        <title>PCAP assembly of the Caenorhabditis remanei genome.</title>
        <authorList>
            <consortium name="The Caenorhabditis remanei Sequencing Consortium"/>
            <person name="Wilson R.K."/>
        </authorList>
    </citation>
    <scope>NUCLEOTIDE SEQUENCE [LARGE SCALE GENOMIC DNA]</scope>
    <source>
        <strain evidence="1">PB4641</strain>
    </source>
</reference>
<sequence length="169" mass="19367">MYPGLYMSIGYSQKDVELIRKAVPREILDKAGFSSSDASTDIASRMQIAFERLLPKSLQCRIVTMNELSEPGNALYRIEWYGRNEMFNHTRTKWHSDGAEKICSPYVRKLADHFSLNESPRFQLVLSTVKQVKVLDYLDGLPQSLAGGIKTGLVCYHQMFLIIMLSFFF</sequence>
<dbReference type="Proteomes" id="UP000008281">
    <property type="component" value="Unassembled WGS sequence"/>
</dbReference>
<dbReference type="OrthoDB" id="6374728at2759"/>
<dbReference type="AlphaFoldDB" id="E3NIW5"/>
<proteinExistence type="predicted"/>
<gene>
    <name evidence="1" type="ORF">CRE_20074</name>
</gene>
<dbReference type="EMBL" id="DS268716">
    <property type="protein sequence ID" value="EFO99360.1"/>
    <property type="molecule type" value="Genomic_DNA"/>
</dbReference>
<dbReference type="InParanoid" id="E3NIW5"/>
<evidence type="ECO:0000313" key="2">
    <source>
        <dbReference type="Proteomes" id="UP000008281"/>
    </source>
</evidence>
<dbReference type="OMA" id="FWAFHEV"/>
<protein>
    <submittedName>
        <fullName evidence="1">Uncharacterized protein</fullName>
    </submittedName>
</protein>
<name>E3NIW5_CAERE</name>
<dbReference type="eggNOG" id="ENOG502QVX5">
    <property type="taxonomic scope" value="Eukaryota"/>
</dbReference>
<keyword evidence="2" id="KW-1185">Reference proteome</keyword>
<organism evidence="2">
    <name type="scientific">Caenorhabditis remanei</name>
    <name type="common">Caenorhabditis vulgaris</name>
    <dbReference type="NCBI Taxonomy" id="31234"/>
    <lineage>
        <taxon>Eukaryota</taxon>
        <taxon>Metazoa</taxon>
        <taxon>Ecdysozoa</taxon>
        <taxon>Nematoda</taxon>
        <taxon>Chromadorea</taxon>
        <taxon>Rhabditida</taxon>
        <taxon>Rhabditina</taxon>
        <taxon>Rhabditomorpha</taxon>
        <taxon>Rhabditoidea</taxon>
        <taxon>Rhabditidae</taxon>
        <taxon>Peloderinae</taxon>
        <taxon>Caenorhabditis</taxon>
    </lineage>
</organism>
<evidence type="ECO:0000313" key="1">
    <source>
        <dbReference type="EMBL" id="EFO99360.1"/>
    </source>
</evidence>
<dbReference type="STRING" id="31234.E3NIW5"/>